<dbReference type="Proteomes" id="UP000192448">
    <property type="component" value="Unassembled WGS sequence"/>
</dbReference>
<gene>
    <name evidence="1" type="ORF">BST13_13085</name>
</gene>
<proteinExistence type="predicted"/>
<organism evidence="1 2">
    <name type="scientific">Mycobacterium aquaticum</name>
    <dbReference type="NCBI Taxonomy" id="1927124"/>
    <lineage>
        <taxon>Bacteria</taxon>
        <taxon>Bacillati</taxon>
        <taxon>Actinomycetota</taxon>
        <taxon>Actinomycetes</taxon>
        <taxon>Mycobacteriales</taxon>
        <taxon>Mycobacteriaceae</taxon>
        <taxon>Mycobacterium</taxon>
    </lineage>
</organism>
<dbReference type="EMBL" id="MVHF01000010">
    <property type="protein sequence ID" value="ORA35935.1"/>
    <property type="molecule type" value="Genomic_DNA"/>
</dbReference>
<keyword evidence="2" id="KW-1185">Reference proteome</keyword>
<sequence>MTIGANVAAMVFIGLWPIGVVNAVSASAAPSAESSASETIGQLQSEGYRVIVSKVGSGSIDDCVVSAVRQGRSVTGPQPPAVANGITTMGPGQVLQYTTVYVDLACKR</sequence>
<accession>A0A1X0B153</accession>
<reference evidence="1 2" key="1">
    <citation type="submission" date="2017-02" db="EMBL/GenBank/DDBJ databases">
        <title>The new phylogeny of genus Mycobacterium.</title>
        <authorList>
            <person name="Tortoli E."/>
            <person name="Trovato A."/>
            <person name="Cirillo D.M."/>
        </authorList>
    </citation>
    <scope>NUCLEOTIDE SEQUENCE [LARGE SCALE GENOMIC DNA]</scope>
    <source>
        <strain evidence="1 2">RW6</strain>
    </source>
</reference>
<evidence type="ECO:0000313" key="2">
    <source>
        <dbReference type="Proteomes" id="UP000192448"/>
    </source>
</evidence>
<evidence type="ECO:0000313" key="1">
    <source>
        <dbReference type="EMBL" id="ORA35935.1"/>
    </source>
</evidence>
<name>A0A1X0B153_9MYCO</name>
<comment type="caution">
    <text evidence="1">The sequence shown here is derived from an EMBL/GenBank/DDBJ whole genome shotgun (WGS) entry which is preliminary data.</text>
</comment>
<dbReference type="AlphaFoldDB" id="A0A1X0B153"/>
<protein>
    <submittedName>
        <fullName evidence="1">Uncharacterized protein</fullName>
    </submittedName>
</protein>